<evidence type="ECO:0000313" key="1">
    <source>
        <dbReference type="EMBL" id="CAG7562038.1"/>
    </source>
</evidence>
<dbReference type="Proteomes" id="UP000693738">
    <property type="component" value="Unassembled WGS sequence"/>
</dbReference>
<proteinExistence type="predicted"/>
<evidence type="ECO:0000313" key="2">
    <source>
        <dbReference type="Proteomes" id="UP000693738"/>
    </source>
</evidence>
<dbReference type="EMBL" id="CAJSTJ010000145">
    <property type="protein sequence ID" value="CAG7562038.1"/>
    <property type="molecule type" value="Genomic_DNA"/>
</dbReference>
<comment type="caution">
    <text evidence="1">The sequence shown here is derived from an EMBL/GenBank/DDBJ whole genome shotgun (WGS) entry which is preliminary data.</text>
</comment>
<reference evidence="1" key="1">
    <citation type="submission" date="2021-05" db="EMBL/GenBank/DDBJ databases">
        <authorList>
            <person name="Khan N."/>
        </authorList>
    </citation>
    <scope>NUCLEOTIDE SEQUENCE</scope>
</reference>
<accession>A0A8J2IQR9</accession>
<name>A0A8J2IQR9_FUSEQ</name>
<evidence type="ECO:0008006" key="3">
    <source>
        <dbReference type="Google" id="ProtNLM"/>
    </source>
</evidence>
<dbReference type="AlphaFoldDB" id="A0A8J2IQR9"/>
<sequence length="493" mass="56350">MDLLACTPALSTICELLALTDTRSLRNLCLTNSCINRLCRVYLVYRWTNSKHCPEPSIRCFALHLQKHPELRSMVKIVDFGILRWLPPNTDWESVSSTDSKYDPHFVTLAENLRPDVDYYCPYSGPEMLEAIKRGSEDALVIAILAWCKRITHLTMAIPEFDVDDPQSLYIWAFRFANEICFQSSDVRKGGREASDSPLAQLQYVELMPGNPETPVYWKVVTPFICLPKVKSLVAWRLCDAGFIKDIWEMATGAPEDDDDNLFGAESRVSNVEELMLMHAGLSVEGLGEFHYLLPGLKKLTLQPCNDYDYFDMPDFDDLADYLTQYGESLEALDLNFNPIPGRCPHDSSYPPFIENPVAETVYRNCTQLRRLSCPMMGLFTDGDDSSDGNWNESGYYEITIVLDRLPKSIEYLKPRRRHFVEDWFHNRPPVKVYIDGFIELLREAAPGRRLSNLKVLDLSETFVDDPDTDGIDKIKELAEIQGIKLLLAKRQA</sequence>
<gene>
    <name evidence="1" type="ORF">FEQUK3_LOCUS7759</name>
</gene>
<organism evidence="1 2">
    <name type="scientific">Fusarium equiseti</name>
    <name type="common">Fusarium scirpi</name>
    <dbReference type="NCBI Taxonomy" id="61235"/>
    <lineage>
        <taxon>Eukaryota</taxon>
        <taxon>Fungi</taxon>
        <taxon>Dikarya</taxon>
        <taxon>Ascomycota</taxon>
        <taxon>Pezizomycotina</taxon>
        <taxon>Sordariomycetes</taxon>
        <taxon>Hypocreomycetidae</taxon>
        <taxon>Hypocreales</taxon>
        <taxon>Nectriaceae</taxon>
        <taxon>Fusarium</taxon>
        <taxon>Fusarium incarnatum-equiseti species complex</taxon>
    </lineage>
</organism>
<protein>
    <recommendedName>
        <fullName evidence="3">F-box domain-containing protein</fullName>
    </recommendedName>
</protein>